<protein>
    <submittedName>
        <fullName evidence="2">Uncharacterized protein</fullName>
    </submittedName>
</protein>
<evidence type="ECO:0000313" key="3">
    <source>
        <dbReference type="Proteomes" id="UP000011713"/>
    </source>
</evidence>
<keyword evidence="3" id="KW-1185">Reference proteome</keyword>
<reference evidence="2" key="2">
    <citation type="submission" date="2015-06" db="UniProtKB">
        <authorList>
            <consortium name="EnsemblProtists"/>
        </authorList>
    </citation>
    <scope>IDENTIFICATION</scope>
    <source>
        <strain evidence="2">Emoy2</strain>
    </source>
</reference>
<feature type="region of interest" description="Disordered" evidence="1">
    <location>
        <begin position="1"/>
        <end position="41"/>
    </location>
</feature>
<sequence>MDSASGCVGGEAGPREPLPPDLGGSGLRAVPSSPRIEAGDGGGLPAAALRFKTDLWAVVPPRRTQASRGLGYSDWWTLFPGEADRTDGVEISLTSGSQMDVSGGETRPESRTSFSGQSAGGGGTVGVTVHAQRSEDHAKPRGPVIVRPPRMSNEQIFEAVTAELRSAPEAAPREAWKAIVAALFAAELAALNIPPEREPSRLIARLVSVVDGCTYAQWCKYSRGICRDLYNSTWSLSSISESATSKVKWARKPVLNQWAATVTGTRSAGRAAGNGVPPGTYETYMSNPAKYPAADKERLMAICAAPVRDRSGPRLRAGTDDERKILRGLAEGDIVCRGMPPFLIKIFSAKDCLRFQATIQVQVEGELSFSLVGAATIHASRQHTQSLQEDMLLAAEGLKVNLKDLHCMLSQVKTISYNHAKRSIHLFFFTPTAARKFQCTVVPFRRRLYRLHNPHAPSAGSVWNRQVGVDGKVPDDANGVRRFCP</sequence>
<dbReference type="VEuPathDB" id="FungiDB:HpaG804051"/>
<feature type="region of interest" description="Disordered" evidence="1">
    <location>
        <begin position="95"/>
        <end position="126"/>
    </location>
</feature>
<accession>M4BCN5</accession>
<dbReference type="InParanoid" id="M4BCN5"/>
<evidence type="ECO:0000256" key="1">
    <source>
        <dbReference type="SAM" id="MobiDB-lite"/>
    </source>
</evidence>
<reference evidence="3" key="1">
    <citation type="journal article" date="2010" name="Science">
        <title>Signatures of adaptation to obligate biotrophy in the Hyaloperonospora arabidopsidis genome.</title>
        <authorList>
            <person name="Baxter L."/>
            <person name="Tripathy S."/>
            <person name="Ishaque N."/>
            <person name="Boot N."/>
            <person name="Cabral A."/>
            <person name="Kemen E."/>
            <person name="Thines M."/>
            <person name="Ah-Fong A."/>
            <person name="Anderson R."/>
            <person name="Badejoko W."/>
            <person name="Bittner-Eddy P."/>
            <person name="Boore J.L."/>
            <person name="Chibucos M.C."/>
            <person name="Coates M."/>
            <person name="Dehal P."/>
            <person name="Delehaunty K."/>
            <person name="Dong S."/>
            <person name="Downton P."/>
            <person name="Dumas B."/>
            <person name="Fabro G."/>
            <person name="Fronick C."/>
            <person name="Fuerstenberg S.I."/>
            <person name="Fulton L."/>
            <person name="Gaulin E."/>
            <person name="Govers F."/>
            <person name="Hughes L."/>
            <person name="Humphray S."/>
            <person name="Jiang R.H."/>
            <person name="Judelson H."/>
            <person name="Kamoun S."/>
            <person name="Kyung K."/>
            <person name="Meijer H."/>
            <person name="Minx P."/>
            <person name="Morris P."/>
            <person name="Nelson J."/>
            <person name="Phuntumart V."/>
            <person name="Qutob D."/>
            <person name="Rehmany A."/>
            <person name="Rougon-Cardoso A."/>
            <person name="Ryden P."/>
            <person name="Torto-Alalibo T."/>
            <person name="Studholme D."/>
            <person name="Wang Y."/>
            <person name="Win J."/>
            <person name="Wood J."/>
            <person name="Clifton S.W."/>
            <person name="Rogers J."/>
            <person name="Van den Ackerveken G."/>
            <person name="Jones J.D."/>
            <person name="McDowell J.M."/>
            <person name="Beynon J."/>
            <person name="Tyler B.M."/>
        </authorList>
    </citation>
    <scope>NUCLEOTIDE SEQUENCE [LARGE SCALE GENOMIC DNA]</scope>
    <source>
        <strain evidence="3">Emoy2</strain>
    </source>
</reference>
<dbReference type="eggNOG" id="ENOG502T0WP">
    <property type="taxonomic scope" value="Eukaryota"/>
</dbReference>
<organism evidence="2 3">
    <name type="scientific">Hyaloperonospora arabidopsidis (strain Emoy2)</name>
    <name type="common">Downy mildew agent</name>
    <name type="synonym">Peronospora arabidopsidis</name>
    <dbReference type="NCBI Taxonomy" id="559515"/>
    <lineage>
        <taxon>Eukaryota</taxon>
        <taxon>Sar</taxon>
        <taxon>Stramenopiles</taxon>
        <taxon>Oomycota</taxon>
        <taxon>Peronosporomycetes</taxon>
        <taxon>Peronosporales</taxon>
        <taxon>Peronosporaceae</taxon>
        <taxon>Hyaloperonospora</taxon>
    </lineage>
</organism>
<evidence type="ECO:0000313" key="2">
    <source>
        <dbReference type="EnsemblProtists" id="HpaP804051"/>
    </source>
</evidence>
<dbReference type="EnsemblProtists" id="HpaT804051">
    <property type="protein sequence ID" value="HpaP804051"/>
    <property type="gene ID" value="HpaG804051"/>
</dbReference>
<dbReference type="AlphaFoldDB" id="M4BCN5"/>
<dbReference type="EMBL" id="JH598136">
    <property type="status" value="NOT_ANNOTATED_CDS"/>
    <property type="molecule type" value="Genomic_DNA"/>
</dbReference>
<proteinExistence type="predicted"/>
<name>M4BCN5_HYAAE</name>
<dbReference type="HOGENOM" id="CLU_563176_0_0_1"/>
<dbReference type="Proteomes" id="UP000011713">
    <property type="component" value="Unassembled WGS sequence"/>
</dbReference>